<organism evidence="2 3">
    <name type="scientific">Methylomonas koyamae</name>
    <dbReference type="NCBI Taxonomy" id="702114"/>
    <lineage>
        <taxon>Bacteria</taxon>
        <taxon>Pseudomonadati</taxon>
        <taxon>Pseudomonadota</taxon>
        <taxon>Gammaproteobacteria</taxon>
        <taxon>Methylococcales</taxon>
        <taxon>Methylococcaceae</taxon>
        <taxon>Methylomonas</taxon>
    </lineage>
</organism>
<sequence>MLQAGAHKLFGKNKGGIVMFFLEKLYGLTKLFGLLVLLGACKTANASFFWAPIYDLTKPITSIVWVDSTPFTWCLIGGECQSLGSYRAFYGSNGYGATSSSIFYQSAPAGTQKTPLDVEASLAPNPAGVFDWGQFNVPQFLPYDLGSNLSGTFKIKLTLNRELADLEEVYIAIFQNRDPDNILLGDWELLNQKLLADDTIFEGIFNSEAGLSTRLFVHGFAFNALEYHITVSEVPIPSSALLLLTSLLFFCRNWYFRKSVRRKPTGGSPLGIRPCMI</sequence>
<dbReference type="EMBL" id="LUUK01000226">
    <property type="protein sequence ID" value="OAI11844.1"/>
    <property type="molecule type" value="Genomic_DNA"/>
</dbReference>
<reference evidence="3" key="1">
    <citation type="submission" date="2016-03" db="EMBL/GenBank/DDBJ databases">
        <authorList>
            <person name="Heylen K."/>
            <person name="De Vos P."/>
            <person name="Vekeman B."/>
        </authorList>
    </citation>
    <scope>NUCLEOTIDE SEQUENCE [LARGE SCALE GENOMIC DNA]</scope>
    <source>
        <strain evidence="3">R-45383</strain>
    </source>
</reference>
<proteinExistence type="predicted"/>
<keyword evidence="3" id="KW-1185">Reference proteome</keyword>
<gene>
    <name evidence="2" type="ORF">A1355_15210</name>
</gene>
<comment type="caution">
    <text evidence="2">The sequence shown here is derived from an EMBL/GenBank/DDBJ whole genome shotgun (WGS) entry which is preliminary data.</text>
</comment>
<keyword evidence="1" id="KW-0812">Transmembrane</keyword>
<evidence type="ECO:0000313" key="3">
    <source>
        <dbReference type="Proteomes" id="UP000077628"/>
    </source>
</evidence>
<keyword evidence="1" id="KW-0472">Membrane</keyword>
<evidence type="ECO:0000313" key="2">
    <source>
        <dbReference type="EMBL" id="OAI11844.1"/>
    </source>
</evidence>
<dbReference type="Proteomes" id="UP000077628">
    <property type="component" value="Unassembled WGS sequence"/>
</dbReference>
<accession>A0A177N2G6</accession>
<feature type="transmembrane region" description="Helical" evidence="1">
    <location>
        <begin position="236"/>
        <end position="255"/>
    </location>
</feature>
<evidence type="ECO:0000256" key="1">
    <source>
        <dbReference type="SAM" id="Phobius"/>
    </source>
</evidence>
<name>A0A177N2G6_9GAMM</name>
<keyword evidence="1" id="KW-1133">Transmembrane helix</keyword>
<dbReference type="RefSeq" id="WP_064031598.1">
    <property type="nucleotide sequence ID" value="NZ_LUUK01000226.1"/>
</dbReference>
<protein>
    <submittedName>
        <fullName evidence="2">Uncharacterized protein</fullName>
    </submittedName>
</protein>
<dbReference type="AlphaFoldDB" id="A0A177N2G6"/>